<evidence type="ECO:0000259" key="4">
    <source>
        <dbReference type="Pfam" id="PF00465"/>
    </source>
</evidence>
<organism evidence="6 7">
    <name type="scientific">Salimicrobium flavidum</name>
    <dbReference type="NCBI Taxonomy" id="570947"/>
    <lineage>
        <taxon>Bacteria</taxon>
        <taxon>Bacillati</taxon>
        <taxon>Bacillota</taxon>
        <taxon>Bacilli</taxon>
        <taxon>Bacillales</taxon>
        <taxon>Bacillaceae</taxon>
        <taxon>Salimicrobium</taxon>
    </lineage>
</organism>
<dbReference type="FunFam" id="3.40.50.1970:FF:000003">
    <property type="entry name" value="Alcohol dehydrogenase, iron-containing"/>
    <property type="match status" value="1"/>
</dbReference>
<sequence length="404" mass="45338">MISRGEALRYRSFQRAMHLSSRFLPWRRPELIEGENSVHTLVGKLKEEKFERVLIVTDKGIRAAGLMESFLRKLHEEGIGYVIYDETVPNPTLENIRDALHEYRFHHCQAIVAFGGGSAIDCGKGVAAKVARPEKTIEEMKGLFHIRRRTPPLIAIPTTAGTGSEGTAATVISNPDTLEKYPLIDLSLIPDRAVLDVNLVLDLPSHMTAMTGMDALTHAIEAYIGRSNTKETELLSRKTVRLVFGNLLKTYHEPYDKKARAAMQEAAYYAGLAFTKAYVGYVHSIAHTLGGFYRTPHGLANAVILPYVLDYYGETIHGRLADLADSAGITDLSMSDREKAETFIEAIRRMNREMDIPSKLPEVKKIDIPTMVERSMQEAHPLYPVPKLMQKKEMADIYRKISNN</sequence>
<dbReference type="RefSeq" id="WP_076557571.1">
    <property type="nucleotide sequence ID" value="NZ_FTOC01000003.1"/>
</dbReference>
<dbReference type="PROSITE" id="PS00913">
    <property type="entry name" value="ADH_IRON_1"/>
    <property type="match status" value="1"/>
</dbReference>
<keyword evidence="3" id="KW-0520">NAD</keyword>
<accession>A0A1N7IZX2</accession>
<dbReference type="SUPFAM" id="SSF56796">
    <property type="entry name" value="Dehydroquinate synthase-like"/>
    <property type="match status" value="1"/>
</dbReference>
<dbReference type="OrthoDB" id="9815791at2"/>
<dbReference type="InterPro" id="IPR039697">
    <property type="entry name" value="Alcohol_dehydrogenase_Fe"/>
</dbReference>
<evidence type="ECO:0000259" key="5">
    <source>
        <dbReference type="Pfam" id="PF25137"/>
    </source>
</evidence>
<dbReference type="Pfam" id="PF25137">
    <property type="entry name" value="ADH_Fe_C"/>
    <property type="match status" value="1"/>
</dbReference>
<dbReference type="Proteomes" id="UP000187608">
    <property type="component" value="Unassembled WGS sequence"/>
</dbReference>
<name>A0A1N7IZX2_9BACI</name>
<dbReference type="PANTHER" id="PTHR11496:SF102">
    <property type="entry name" value="ALCOHOL DEHYDROGENASE 4"/>
    <property type="match status" value="1"/>
</dbReference>
<dbReference type="InterPro" id="IPR056798">
    <property type="entry name" value="ADH_Fe_C"/>
</dbReference>
<dbReference type="Gene3D" id="3.40.50.1970">
    <property type="match status" value="1"/>
</dbReference>
<protein>
    <submittedName>
        <fullName evidence="6">Alcohol dehydrogenase, class IV</fullName>
    </submittedName>
</protein>
<dbReference type="CDD" id="cd08189">
    <property type="entry name" value="Fe-ADH-like"/>
    <property type="match status" value="1"/>
</dbReference>
<evidence type="ECO:0000313" key="6">
    <source>
        <dbReference type="EMBL" id="SIS42668.1"/>
    </source>
</evidence>
<dbReference type="GO" id="GO:0046872">
    <property type="term" value="F:metal ion binding"/>
    <property type="evidence" value="ECO:0007669"/>
    <property type="project" value="InterPro"/>
</dbReference>
<gene>
    <name evidence="6" type="ORF">SAMN05421687_10387</name>
</gene>
<proteinExistence type="inferred from homology"/>
<feature type="domain" description="Alcohol dehydrogenase iron-type/glycerol dehydrogenase GldA" evidence="4">
    <location>
        <begin position="30"/>
        <end position="196"/>
    </location>
</feature>
<keyword evidence="2" id="KW-0560">Oxidoreductase</keyword>
<dbReference type="GO" id="GO:0004022">
    <property type="term" value="F:alcohol dehydrogenase (NAD+) activity"/>
    <property type="evidence" value="ECO:0007669"/>
    <property type="project" value="TreeGrafter"/>
</dbReference>
<dbReference type="EMBL" id="FTOC01000003">
    <property type="protein sequence ID" value="SIS42668.1"/>
    <property type="molecule type" value="Genomic_DNA"/>
</dbReference>
<dbReference type="STRING" id="570947.SAMN05421687_10387"/>
<reference evidence="7" key="1">
    <citation type="submission" date="2017-01" db="EMBL/GenBank/DDBJ databases">
        <authorList>
            <person name="Varghese N."/>
            <person name="Submissions S."/>
        </authorList>
    </citation>
    <scope>NUCLEOTIDE SEQUENCE [LARGE SCALE GENOMIC DNA]</scope>
    <source>
        <strain evidence="7">DSM 23127</strain>
    </source>
</reference>
<dbReference type="PANTHER" id="PTHR11496">
    <property type="entry name" value="ALCOHOL DEHYDROGENASE"/>
    <property type="match status" value="1"/>
</dbReference>
<dbReference type="FunFam" id="1.20.1090.10:FF:000001">
    <property type="entry name" value="Aldehyde-alcohol dehydrogenase"/>
    <property type="match status" value="1"/>
</dbReference>
<comment type="similarity">
    <text evidence="1">Belongs to the iron-containing alcohol dehydrogenase family.</text>
</comment>
<dbReference type="InterPro" id="IPR018211">
    <property type="entry name" value="ADH_Fe_CS"/>
</dbReference>
<keyword evidence="7" id="KW-1185">Reference proteome</keyword>
<dbReference type="PROSITE" id="PS00060">
    <property type="entry name" value="ADH_IRON_2"/>
    <property type="match status" value="1"/>
</dbReference>
<dbReference type="AlphaFoldDB" id="A0A1N7IZX2"/>
<evidence type="ECO:0000256" key="3">
    <source>
        <dbReference type="ARBA" id="ARBA00023027"/>
    </source>
</evidence>
<evidence type="ECO:0000256" key="2">
    <source>
        <dbReference type="ARBA" id="ARBA00023002"/>
    </source>
</evidence>
<dbReference type="Pfam" id="PF00465">
    <property type="entry name" value="Fe-ADH"/>
    <property type="match status" value="1"/>
</dbReference>
<evidence type="ECO:0000256" key="1">
    <source>
        <dbReference type="ARBA" id="ARBA00007358"/>
    </source>
</evidence>
<evidence type="ECO:0000313" key="7">
    <source>
        <dbReference type="Proteomes" id="UP000187608"/>
    </source>
</evidence>
<dbReference type="InterPro" id="IPR001670">
    <property type="entry name" value="ADH_Fe/GldA"/>
</dbReference>
<dbReference type="Gene3D" id="1.20.1090.10">
    <property type="entry name" value="Dehydroquinate synthase-like - alpha domain"/>
    <property type="match status" value="1"/>
</dbReference>
<feature type="domain" description="Fe-containing alcohol dehydrogenase-like C-terminal" evidence="5">
    <location>
        <begin position="208"/>
        <end position="401"/>
    </location>
</feature>